<protein>
    <submittedName>
        <fullName evidence="4">Uncharacterized protein</fullName>
    </submittedName>
</protein>
<sequence length="94" mass="10160">MDPDLVSAGDGLPLTSGNTAKPVNEAWLGQDAGLTAREAEVVTLIARGLTNEEIAQEAHISINTLKTYIRSAYRKMGVERRSQAVRWGIEHGAD</sequence>
<name>A0A3C0MUU0_9CORY</name>
<dbReference type="InterPro" id="IPR036388">
    <property type="entry name" value="WH-like_DNA-bd_sf"/>
</dbReference>
<keyword evidence="2" id="KW-0238">DNA-binding</keyword>
<dbReference type="GO" id="GO:0003677">
    <property type="term" value="F:DNA binding"/>
    <property type="evidence" value="ECO:0007669"/>
    <property type="project" value="UniProtKB-KW"/>
</dbReference>
<dbReference type="EMBL" id="DMDD01000106">
    <property type="protein sequence ID" value="HAF72302.1"/>
    <property type="molecule type" value="Genomic_DNA"/>
</dbReference>
<dbReference type="SUPFAM" id="SSF46894">
    <property type="entry name" value="C-terminal effector domain of the bipartite response regulators"/>
    <property type="match status" value="1"/>
</dbReference>
<proteinExistence type="predicted"/>
<comment type="caution">
    <text evidence="4">The sequence shown here is derived from an EMBL/GenBank/DDBJ whole genome shotgun (WGS) entry which is preliminary data.</text>
</comment>
<dbReference type="PANTHER" id="PTHR44688:SF16">
    <property type="entry name" value="DNA-BINDING TRANSCRIPTIONAL ACTIVATOR DEVR_DOSR"/>
    <property type="match status" value="1"/>
</dbReference>
<dbReference type="InterPro" id="IPR000792">
    <property type="entry name" value="Tscrpt_reg_LuxR_C"/>
</dbReference>
<evidence type="ECO:0000313" key="5">
    <source>
        <dbReference type="Proteomes" id="UP000260925"/>
    </source>
</evidence>
<dbReference type="RefSeq" id="WP_312775627.1">
    <property type="nucleotide sequence ID" value="NZ_DAITTX010000023.1"/>
</dbReference>
<dbReference type="InterPro" id="IPR016032">
    <property type="entry name" value="Sig_transdc_resp-reg_C-effctor"/>
</dbReference>
<dbReference type="PANTHER" id="PTHR44688">
    <property type="entry name" value="DNA-BINDING TRANSCRIPTIONAL ACTIVATOR DEVR_DOSR"/>
    <property type="match status" value="1"/>
</dbReference>
<evidence type="ECO:0000313" key="4">
    <source>
        <dbReference type="EMBL" id="HAF72302.1"/>
    </source>
</evidence>
<organism evidence="4 5">
    <name type="scientific">Corynebacterium variabile</name>
    <dbReference type="NCBI Taxonomy" id="1727"/>
    <lineage>
        <taxon>Bacteria</taxon>
        <taxon>Bacillati</taxon>
        <taxon>Actinomycetota</taxon>
        <taxon>Actinomycetes</taxon>
        <taxon>Mycobacteriales</taxon>
        <taxon>Corynebacteriaceae</taxon>
        <taxon>Corynebacterium</taxon>
    </lineage>
</organism>
<dbReference type="Gene3D" id="1.10.10.10">
    <property type="entry name" value="Winged helix-like DNA-binding domain superfamily/Winged helix DNA-binding domain"/>
    <property type="match status" value="1"/>
</dbReference>
<accession>A0A3C0MUU0</accession>
<evidence type="ECO:0000256" key="1">
    <source>
        <dbReference type="ARBA" id="ARBA00023015"/>
    </source>
</evidence>
<reference evidence="4 5" key="1">
    <citation type="journal article" date="2018" name="Nat. Biotechnol.">
        <title>A standardized bacterial taxonomy based on genome phylogeny substantially revises the tree of life.</title>
        <authorList>
            <person name="Parks D.H."/>
            <person name="Chuvochina M."/>
            <person name="Waite D.W."/>
            <person name="Rinke C."/>
            <person name="Skarshewski A."/>
            <person name="Chaumeil P.A."/>
            <person name="Hugenholtz P."/>
        </authorList>
    </citation>
    <scope>NUCLEOTIDE SEQUENCE [LARGE SCALE GENOMIC DNA]</scope>
    <source>
        <strain evidence="4">UBA9851</strain>
    </source>
</reference>
<keyword evidence="1" id="KW-0805">Transcription regulation</keyword>
<evidence type="ECO:0000256" key="3">
    <source>
        <dbReference type="ARBA" id="ARBA00023163"/>
    </source>
</evidence>
<dbReference type="PROSITE" id="PS50043">
    <property type="entry name" value="HTH_LUXR_2"/>
    <property type="match status" value="1"/>
</dbReference>
<dbReference type="GO" id="GO:0006355">
    <property type="term" value="P:regulation of DNA-templated transcription"/>
    <property type="evidence" value="ECO:0007669"/>
    <property type="project" value="InterPro"/>
</dbReference>
<evidence type="ECO:0000256" key="2">
    <source>
        <dbReference type="ARBA" id="ARBA00023125"/>
    </source>
</evidence>
<dbReference type="PRINTS" id="PR00038">
    <property type="entry name" value="HTHLUXR"/>
</dbReference>
<keyword evidence="3" id="KW-0804">Transcription</keyword>
<dbReference type="CDD" id="cd06170">
    <property type="entry name" value="LuxR_C_like"/>
    <property type="match status" value="1"/>
</dbReference>
<dbReference type="AlphaFoldDB" id="A0A3C0MUU0"/>
<dbReference type="Pfam" id="PF00196">
    <property type="entry name" value="GerE"/>
    <property type="match status" value="1"/>
</dbReference>
<gene>
    <name evidence="4" type="ORF">DCL06_04685</name>
</gene>
<dbReference type="Proteomes" id="UP000260925">
    <property type="component" value="Unassembled WGS sequence"/>
</dbReference>
<dbReference type="SMART" id="SM00421">
    <property type="entry name" value="HTH_LUXR"/>
    <property type="match status" value="1"/>
</dbReference>